<keyword evidence="3" id="KW-1185">Reference proteome</keyword>
<gene>
    <name evidence="2" type="ORF">V6N11_000220</name>
</gene>
<dbReference type="Pfam" id="PF00931">
    <property type="entry name" value="NB-ARC"/>
    <property type="match status" value="1"/>
</dbReference>
<protein>
    <recommendedName>
        <fullName evidence="1">NB-ARC domain-containing protein</fullName>
    </recommendedName>
</protein>
<accession>A0ABR2NNZ4</accession>
<dbReference type="EMBL" id="JBBPBN010000116">
    <property type="protein sequence ID" value="KAK8977893.1"/>
    <property type="molecule type" value="Genomic_DNA"/>
</dbReference>
<proteinExistence type="predicted"/>
<name>A0ABR2NNZ4_9ROSI</name>
<feature type="domain" description="NB-ARC" evidence="1">
    <location>
        <begin position="144"/>
        <end position="203"/>
    </location>
</feature>
<evidence type="ECO:0000313" key="3">
    <source>
        <dbReference type="Proteomes" id="UP001396334"/>
    </source>
</evidence>
<reference evidence="2 3" key="1">
    <citation type="journal article" date="2024" name="G3 (Bethesda)">
        <title>Genome assembly of Hibiscus sabdariffa L. provides insights into metabolisms of medicinal natural products.</title>
        <authorList>
            <person name="Kim T."/>
        </authorList>
    </citation>
    <scope>NUCLEOTIDE SEQUENCE [LARGE SCALE GENOMIC DNA]</scope>
    <source>
        <strain evidence="2">TK-2024</strain>
        <tissue evidence="2">Old leaves</tissue>
    </source>
</reference>
<evidence type="ECO:0000259" key="1">
    <source>
        <dbReference type="Pfam" id="PF00931"/>
    </source>
</evidence>
<comment type="caution">
    <text evidence="2">The sequence shown here is derived from an EMBL/GenBank/DDBJ whole genome shotgun (WGS) entry which is preliminary data.</text>
</comment>
<dbReference type="Proteomes" id="UP001396334">
    <property type="component" value="Unassembled WGS sequence"/>
</dbReference>
<dbReference type="InterPro" id="IPR002182">
    <property type="entry name" value="NB-ARC"/>
</dbReference>
<evidence type="ECO:0000313" key="2">
    <source>
        <dbReference type="EMBL" id="KAK8977893.1"/>
    </source>
</evidence>
<sequence>MDPSSEIIVETGRCIVTFLFTGIATLVKVHHITQSLWDEIKKLEDRRTGSKRMLCRRMAKKHLKVEEIKGEVQPVLGKVDRISVRGCKPCLKIVPCYRLCRRMAKKHLKKSPVSRNSKDPLLLVREKLNLINELESSSGSRAEWGKTTLACNLNKELESSSLMEFIDIVIWITMSKDFNLRNVQSQRAKRLNLELDANGAIEERAKMLLKD</sequence>
<organism evidence="2 3">
    <name type="scientific">Hibiscus sabdariffa</name>
    <name type="common">roselle</name>
    <dbReference type="NCBI Taxonomy" id="183260"/>
    <lineage>
        <taxon>Eukaryota</taxon>
        <taxon>Viridiplantae</taxon>
        <taxon>Streptophyta</taxon>
        <taxon>Embryophyta</taxon>
        <taxon>Tracheophyta</taxon>
        <taxon>Spermatophyta</taxon>
        <taxon>Magnoliopsida</taxon>
        <taxon>eudicotyledons</taxon>
        <taxon>Gunneridae</taxon>
        <taxon>Pentapetalae</taxon>
        <taxon>rosids</taxon>
        <taxon>malvids</taxon>
        <taxon>Malvales</taxon>
        <taxon>Malvaceae</taxon>
        <taxon>Malvoideae</taxon>
        <taxon>Hibiscus</taxon>
    </lineage>
</organism>